<evidence type="ECO:0000313" key="1">
    <source>
        <dbReference type="EMBL" id="EET44304.1"/>
    </source>
</evidence>
<dbReference type="AlphaFoldDB" id="C6M676"/>
<accession>C6M676</accession>
<sequence>MRSSEKPFCHFIRVIKVYQSALAPPIFASNPFISYKYYD</sequence>
<protein>
    <submittedName>
        <fullName evidence="1">Uncharacterized protein</fullName>
    </submittedName>
</protein>
<keyword evidence="2" id="KW-1185">Reference proteome</keyword>
<organism evidence="1 2">
    <name type="scientific">Neisseria sicca ATCC 29256</name>
    <dbReference type="NCBI Taxonomy" id="547045"/>
    <lineage>
        <taxon>Bacteria</taxon>
        <taxon>Pseudomonadati</taxon>
        <taxon>Pseudomonadota</taxon>
        <taxon>Betaproteobacteria</taxon>
        <taxon>Neisseriales</taxon>
        <taxon>Neisseriaceae</taxon>
        <taxon>Neisseria</taxon>
    </lineage>
</organism>
<gene>
    <name evidence="1" type="ORF">NEISICOT_02027</name>
</gene>
<dbReference type="Proteomes" id="UP000005365">
    <property type="component" value="Unassembled WGS sequence"/>
</dbReference>
<name>C6M676_NEISI</name>
<reference evidence="1" key="1">
    <citation type="submission" date="2009-07" db="EMBL/GenBank/DDBJ databases">
        <authorList>
            <person name="Weinstock G."/>
            <person name="Sodergren E."/>
            <person name="Clifton S."/>
            <person name="Fulton L."/>
            <person name="Fulton B."/>
            <person name="Courtney L."/>
            <person name="Fronick C."/>
            <person name="Harrison M."/>
            <person name="Strong C."/>
            <person name="Farmer C."/>
            <person name="Delahaunty K."/>
            <person name="Markovic C."/>
            <person name="Hall O."/>
            <person name="Minx P."/>
            <person name="Tomlinson C."/>
            <person name="Mitreva M."/>
            <person name="Nelson J."/>
            <person name="Hou S."/>
            <person name="Wollam A."/>
            <person name="Pepin K.H."/>
            <person name="Johnson M."/>
            <person name="Bhonagiri V."/>
            <person name="Nash W.E."/>
            <person name="Warren W."/>
            <person name="Chinwalla A."/>
            <person name="Mardis E.R."/>
            <person name="Wilson R.K."/>
        </authorList>
    </citation>
    <scope>NUCLEOTIDE SEQUENCE [LARGE SCALE GENOMIC DNA]</scope>
    <source>
        <strain evidence="1">ATCC 29256</strain>
    </source>
</reference>
<evidence type="ECO:0000313" key="2">
    <source>
        <dbReference type="Proteomes" id="UP000005365"/>
    </source>
</evidence>
<dbReference type="EMBL" id="ACKO02000011">
    <property type="protein sequence ID" value="EET44304.1"/>
    <property type="molecule type" value="Genomic_DNA"/>
</dbReference>
<proteinExistence type="predicted"/>
<comment type="caution">
    <text evidence="1">The sequence shown here is derived from an EMBL/GenBank/DDBJ whole genome shotgun (WGS) entry which is preliminary data.</text>
</comment>